<keyword evidence="4" id="KW-1185">Reference proteome</keyword>
<dbReference type="SUPFAM" id="SSF103190">
    <property type="entry name" value="Sensory domain-like"/>
    <property type="match status" value="1"/>
</dbReference>
<protein>
    <submittedName>
        <fullName evidence="3">Diguanylate cyclase</fullName>
        <ecNumber evidence="3">2.7.7.65</ecNumber>
    </submittedName>
</protein>
<dbReference type="EC" id="2.7.7.65" evidence="3"/>
<dbReference type="InterPro" id="IPR000160">
    <property type="entry name" value="GGDEF_dom"/>
</dbReference>
<proteinExistence type="predicted"/>
<dbReference type="InterPro" id="IPR029787">
    <property type="entry name" value="Nucleotide_cyclase"/>
</dbReference>
<comment type="caution">
    <text evidence="3">The sequence shown here is derived from an EMBL/GenBank/DDBJ whole genome shotgun (WGS) entry which is preliminary data.</text>
</comment>
<dbReference type="PROSITE" id="PS50887">
    <property type="entry name" value="GGDEF"/>
    <property type="match status" value="1"/>
</dbReference>
<sequence length="410" mass="46395">MNNEFLSDWGKAFCKTVSSVFFIDTDGIVIARAPDEYRFGDSVSSEPFFDEVLKKGSYSGITTVDGRDSFLSCSPIRKYDDLVVGFVAVSQTITPFLLESLLPVGHMTLTFQGRRGFSERLRANSPSGRYRSIIVDDGLFDLYFLSDESERELIKLQRNIIITFAIVTISTMIFLIFFLRRRFEPYSKLVQGLVDYSDKRIDLDGLLDVTSGAASNGVEEIRHIAEALTDMIKVLKNRVDDIQSYSGQLEYLANCDSLTGLWNRRKMDQVLMTETENSRVNGTPLSVIMLDVDYFKEVNDTYGHEMGDAVLNSISILMKSCLRKCDSAGRWGGEEFLAVLPGVDSQRAWEYADKMRSTMENHTFRDGMKITSSFGVTLYRPGEPINEFVARADDALYDAKRKGRDRVEAR</sequence>
<dbReference type="GO" id="GO:0052621">
    <property type="term" value="F:diguanylate cyclase activity"/>
    <property type="evidence" value="ECO:0007669"/>
    <property type="project" value="UniProtKB-EC"/>
</dbReference>
<dbReference type="Pfam" id="PF00990">
    <property type="entry name" value="GGDEF"/>
    <property type="match status" value="1"/>
</dbReference>
<dbReference type="Proteomes" id="UP001200430">
    <property type="component" value="Unassembled WGS sequence"/>
</dbReference>
<accession>A0ABS9EN03</accession>
<dbReference type="SMART" id="SM00267">
    <property type="entry name" value="GGDEF"/>
    <property type="match status" value="1"/>
</dbReference>
<reference evidence="3 4" key="1">
    <citation type="submission" date="2022-01" db="EMBL/GenBank/DDBJ databases">
        <title>Dethiosulfovibrio faecalis sp. nov., a novel proteolytic, non-sulfur-reducing bacterium isolated from a marine aquaculture solid waste bioreactor.</title>
        <authorList>
            <person name="Grabowski S."/>
            <person name="Apolinario E."/>
            <person name="Schneider N."/>
            <person name="Marshall C.W."/>
            <person name="Sowers K.R."/>
        </authorList>
    </citation>
    <scope>NUCLEOTIDE SEQUENCE [LARGE SCALE GENOMIC DNA]</scope>
    <source>
        <strain evidence="3 4">DSM 12537</strain>
    </source>
</reference>
<dbReference type="Gene3D" id="3.30.70.270">
    <property type="match status" value="1"/>
</dbReference>
<dbReference type="SUPFAM" id="SSF55073">
    <property type="entry name" value="Nucleotide cyclase"/>
    <property type="match status" value="1"/>
</dbReference>
<keyword evidence="1" id="KW-0812">Transmembrane</keyword>
<gene>
    <name evidence="3" type="ORF">L2W38_07045</name>
</gene>
<evidence type="ECO:0000256" key="1">
    <source>
        <dbReference type="SAM" id="Phobius"/>
    </source>
</evidence>
<dbReference type="PANTHER" id="PTHR45138">
    <property type="entry name" value="REGULATORY COMPONENTS OF SENSORY TRANSDUCTION SYSTEM"/>
    <property type="match status" value="1"/>
</dbReference>
<dbReference type="InterPro" id="IPR043128">
    <property type="entry name" value="Rev_trsase/Diguanyl_cyclase"/>
</dbReference>
<dbReference type="InterPro" id="IPR029151">
    <property type="entry name" value="Sensor-like_sf"/>
</dbReference>
<evidence type="ECO:0000313" key="4">
    <source>
        <dbReference type="Proteomes" id="UP001200430"/>
    </source>
</evidence>
<keyword evidence="3" id="KW-0548">Nucleotidyltransferase</keyword>
<keyword evidence="3" id="KW-0808">Transferase</keyword>
<evidence type="ECO:0000259" key="2">
    <source>
        <dbReference type="PROSITE" id="PS50887"/>
    </source>
</evidence>
<organism evidence="3 4">
    <name type="scientific">Dethiosulfovibrio marinus</name>
    <dbReference type="NCBI Taxonomy" id="133532"/>
    <lineage>
        <taxon>Bacteria</taxon>
        <taxon>Thermotogati</taxon>
        <taxon>Synergistota</taxon>
        <taxon>Synergistia</taxon>
        <taxon>Synergistales</taxon>
        <taxon>Dethiosulfovibrionaceae</taxon>
        <taxon>Dethiosulfovibrio</taxon>
    </lineage>
</organism>
<dbReference type="Gene3D" id="3.30.450.20">
    <property type="entry name" value="PAS domain"/>
    <property type="match status" value="1"/>
</dbReference>
<feature type="transmembrane region" description="Helical" evidence="1">
    <location>
        <begin position="160"/>
        <end position="179"/>
    </location>
</feature>
<feature type="domain" description="GGDEF" evidence="2">
    <location>
        <begin position="283"/>
        <end position="410"/>
    </location>
</feature>
<dbReference type="NCBIfam" id="TIGR00254">
    <property type="entry name" value="GGDEF"/>
    <property type="match status" value="1"/>
</dbReference>
<dbReference type="PANTHER" id="PTHR45138:SF9">
    <property type="entry name" value="DIGUANYLATE CYCLASE DGCM-RELATED"/>
    <property type="match status" value="1"/>
</dbReference>
<evidence type="ECO:0000313" key="3">
    <source>
        <dbReference type="EMBL" id="MCF4142568.1"/>
    </source>
</evidence>
<name>A0ABS9EN03_9BACT</name>
<dbReference type="EMBL" id="JAKGUD010000006">
    <property type="protein sequence ID" value="MCF4142568.1"/>
    <property type="molecule type" value="Genomic_DNA"/>
</dbReference>
<dbReference type="RefSeq" id="WP_236099291.1">
    <property type="nucleotide sequence ID" value="NZ_JAKGUD010000006.1"/>
</dbReference>
<dbReference type="CDD" id="cd01949">
    <property type="entry name" value="GGDEF"/>
    <property type="match status" value="1"/>
</dbReference>
<keyword evidence="1" id="KW-1133">Transmembrane helix</keyword>
<dbReference type="InterPro" id="IPR050469">
    <property type="entry name" value="Diguanylate_Cyclase"/>
</dbReference>
<keyword evidence="1" id="KW-0472">Membrane</keyword>